<accession>A0A2I4FF68</accession>
<dbReference type="Gene3D" id="3.10.20.370">
    <property type="match status" value="1"/>
</dbReference>
<dbReference type="InterPro" id="IPR043128">
    <property type="entry name" value="Rev_trsase/Diguanyl_cyclase"/>
</dbReference>
<dbReference type="RefSeq" id="XP_018830292.1">
    <property type="nucleotide sequence ID" value="XM_018974747.1"/>
</dbReference>
<sequence>MTMTFTNDKSSVTLRGLSSSKTEFVEDVQICQLTIMERKGMLLQIVAKETNQEVGTYAADIEAVLAKYDNVFAEPKGLPPRRTKDHQITLKEGTMPISTRPYRKFVKGYGSIAAPLTNLLKKDAFNWREEATKALADLKKAVTNPPVLALPDFSKPFLLECDASGKRIGVVLSQEGRPLALLSQALKGKALDLSTYENEFLAIVLDVKKLRPYLLGAEFHGKDNVAADSLSRREEVEEGVAEMLAITVLDPLWLEQLRHSYLNDEEISAICKKLQEGKLSDKKFEVRNRLLFKKGRLFLSSSSPMKDQVL</sequence>
<dbReference type="SUPFAM" id="SSF56672">
    <property type="entry name" value="DNA/RNA polymerases"/>
    <property type="match status" value="1"/>
</dbReference>
<reference evidence="4" key="1">
    <citation type="submission" date="2025-08" db="UniProtKB">
        <authorList>
            <consortium name="RefSeq"/>
        </authorList>
    </citation>
    <scope>IDENTIFICATION</scope>
    <source>
        <tissue evidence="4">Leaves</tissue>
    </source>
</reference>
<dbReference type="AlphaFoldDB" id="A0A2I4FF68"/>
<protein>
    <submittedName>
        <fullName evidence="4">Uncharacterized protein LOC108998250</fullName>
    </submittedName>
</protein>
<evidence type="ECO:0000256" key="1">
    <source>
        <dbReference type="ARBA" id="ARBA00023268"/>
    </source>
</evidence>
<evidence type="ECO:0000313" key="3">
    <source>
        <dbReference type="Proteomes" id="UP000235220"/>
    </source>
</evidence>
<dbReference type="KEGG" id="jre:108998250"/>
<keyword evidence="3" id="KW-1185">Reference proteome</keyword>
<dbReference type="InterPro" id="IPR050951">
    <property type="entry name" value="Retrovirus_Pol_polyprotein"/>
</dbReference>
<evidence type="ECO:0000259" key="2">
    <source>
        <dbReference type="Pfam" id="PF17919"/>
    </source>
</evidence>
<dbReference type="Pfam" id="PF17919">
    <property type="entry name" value="RT_RNaseH_2"/>
    <property type="match status" value="1"/>
</dbReference>
<dbReference type="GeneID" id="108998250"/>
<dbReference type="InterPro" id="IPR041577">
    <property type="entry name" value="RT_RNaseH_2"/>
</dbReference>
<dbReference type="GO" id="GO:0003824">
    <property type="term" value="F:catalytic activity"/>
    <property type="evidence" value="ECO:0007669"/>
    <property type="project" value="UniProtKB-KW"/>
</dbReference>
<dbReference type="InterPro" id="IPR043502">
    <property type="entry name" value="DNA/RNA_pol_sf"/>
</dbReference>
<dbReference type="Gramene" id="Jr12_02830_p1">
    <property type="protein sequence ID" value="cds.Jr12_02830_p1"/>
    <property type="gene ID" value="Jr12_02830"/>
</dbReference>
<dbReference type="Proteomes" id="UP000235220">
    <property type="component" value="Chromosome 12"/>
</dbReference>
<dbReference type="Gene3D" id="3.30.70.270">
    <property type="match status" value="1"/>
</dbReference>
<keyword evidence="1" id="KW-0511">Multifunctional enzyme</keyword>
<organism evidence="3 4">
    <name type="scientific">Juglans regia</name>
    <name type="common">English walnut</name>
    <dbReference type="NCBI Taxonomy" id="51240"/>
    <lineage>
        <taxon>Eukaryota</taxon>
        <taxon>Viridiplantae</taxon>
        <taxon>Streptophyta</taxon>
        <taxon>Embryophyta</taxon>
        <taxon>Tracheophyta</taxon>
        <taxon>Spermatophyta</taxon>
        <taxon>Magnoliopsida</taxon>
        <taxon>eudicotyledons</taxon>
        <taxon>Gunneridae</taxon>
        <taxon>Pentapetalae</taxon>
        <taxon>rosids</taxon>
        <taxon>fabids</taxon>
        <taxon>Fagales</taxon>
        <taxon>Juglandaceae</taxon>
        <taxon>Juglans</taxon>
    </lineage>
</organism>
<dbReference type="PANTHER" id="PTHR37984">
    <property type="entry name" value="PROTEIN CBG26694"/>
    <property type="match status" value="1"/>
</dbReference>
<dbReference type="OrthoDB" id="1931077at2759"/>
<proteinExistence type="predicted"/>
<name>A0A2I4FF68_JUGRE</name>
<feature type="domain" description="Reverse transcriptase/retrotransposon-derived protein RNase H-like" evidence="2">
    <location>
        <begin position="127"/>
        <end position="220"/>
    </location>
</feature>
<dbReference type="STRING" id="51240.A0A2I4FF68"/>
<evidence type="ECO:0000313" key="4">
    <source>
        <dbReference type="RefSeq" id="XP_018830292.1"/>
    </source>
</evidence>
<gene>
    <name evidence="4" type="primary">LOC108998250</name>
</gene>
<dbReference type="PANTHER" id="PTHR37984:SF5">
    <property type="entry name" value="PROTEIN NYNRIN-LIKE"/>
    <property type="match status" value="1"/>
</dbReference>